<dbReference type="PROSITE" id="PS00061">
    <property type="entry name" value="ADH_SHORT"/>
    <property type="match status" value="1"/>
</dbReference>
<reference evidence="5" key="1">
    <citation type="submission" date="2022-01" db="EMBL/GenBank/DDBJ databases">
        <title>Genome Sequence Resource for Two Populations of Ditylenchus destructor, the Migratory Endoparasitic Phytonematode.</title>
        <authorList>
            <person name="Zhang H."/>
            <person name="Lin R."/>
            <person name="Xie B."/>
        </authorList>
    </citation>
    <scope>NUCLEOTIDE SEQUENCE</scope>
    <source>
        <strain evidence="5">BazhouSP</strain>
    </source>
</reference>
<evidence type="ECO:0000259" key="4">
    <source>
        <dbReference type="PROSITE" id="PS50966"/>
    </source>
</evidence>
<keyword evidence="2" id="KW-0479">Metal-binding</keyword>
<dbReference type="InterPro" id="IPR002347">
    <property type="entry name" value="SDR_fam"/>
</dbReference>
<evidence type="ECO:0000313" key="5">
    <source>
        <dbReference type="EMBL" id="KAI1726099.1"/>
    </source>
</evidence>
<dbReference type="PANTHER" id="PTHR43313">
    <property type="entry name" value="SHORT-CHAIN DEHYDROGENASE/REDUCTASE FAMILY 9C"/>
    <property type="match status" value="1"/>
</dbReference>
<feature type="domain" description="SWIM-type" evidence="4">
    <location>
        <begin position="361"/>
        <end position="398"/>
    </location>
</feature>
<dbReference type="InterPro" id="IPR007527">
    <property type="entry name" value="Znf_SWIM"/>
</dbReference>
<evidence type="ECO:0000256" key="3">
    <source>
        <dbReference type="RuleBase" id="RU000363"/>
    </source>
</evidence>
<sequence length="431" mass="49792">MHGIPTYAGCLTEQAKEILKDETKQLAHVLTPLSLDVRNNSSVREAFRFLENDLVKKKENLWALVNNAGIPGETGPDIWMTVCDYERVIDTNLLGMIRCTHACLHLLKKSKGRIVSVASIAGRFAIPYNIPYSVSKFGVEAYMDAMRRELDEYGVTCSIIEPGIFRTSITDSERIRHQIYTKWNEIPDSIKEQYGEEYKHRFISHATTHMEQNASDRVEWVVDAYFHAITARYPRLRYRCGWDSLICVTNGDFPNAPSLISIQNFVKRERRNKIVAQPMGTNRDFENYAVSHSGMPLDENDTFVIGHRITANGNSLSYFLIWSTRKLYRMLGSQPLLQIDATHGMVWQSSAKVNDYKDTRFKYHAVKAREREAFSCTCQIGIKKELCKHILLVKYEKQEFRWPEEFAALPLNTKFTGRPRKRQLVTRYQGN</sequence>
<organism evidence="5 6">
    <name type="scientific">Ditylenchus destructor</name>
    <dbReference type="NCBI Taxonomy" id="166010"/>
    <lineage>
        <taxon>Eukaryota</taxon>
        <taxon>Metazoa</taxon>
        <taxon>Ecdysozoa</taxon>
        <taxon>Nematoda</taxon>
        <taxon>Chromadorea</taxon>
        <taxon>Rhabditida</taxon>
        <taxon>Tylenchina</taxon>
        <taxon>Tylenchomorpha</taxon>
        <taxon>Sphaerularioidea</taxon>
        <taxon>Anguinidae</taxon>
        <taxon>Anguininae</taxon>
        <taxon>Ditylenchus</taxon>
    </lineage>
</organism>
<keyword evidence="1" id="KW-0560">Oxidoreductase</keyword>
<accession>A0AAD4NBW8</accession>
<proteinExistence type="inferred from homology"/>
<dbReference type="SUPFAM" id="SSF51735">
    <property type="entry name" value="NAD(P)-binding Rossmann-fold domains"/>
    <property type="match status" value="1"/>
</dbReference>
<dbReference type="GO" id="GO:0008202">
    <property type="term" value="P:steroid metabolic process"/>
    <property type="evidence" value="ECO:0007669"/>
    <property type="project" value="TreeGrafter"/>
</dbReference>
<dbReference type="AlphaFoldDB" id="A0AAD4NBW8"/>
<dbReference type="Pfam" id="PF00106">
    <property type="entry name" value="adh_short"/>
    <property type="match status" value="1"/>
</dbReference>
<dbReference type="InterPro" id="IPR020904">
    <property type="entry name" value="Sc_DH/Rdtase_CS"/>
</dbReference>
<evidence type="ECO:0000256" key="1">
    <source>
        <dbReference type="ARBA" id="ARBA00023002"/>
    </source>
</evidence>
<dbReference type="PRINTS" id="PR00080">
    <property type="entry name" value="SDRFAMILY"/>
</dbReference>
<dbReference type="Proteomes" id="UP001201812">
    <property type="component" value="Unassembled WGS sequence"/>
</dbReference>
<keyword evidence="6" id="KW-1185">Reference proteome</keyword>
<dbReference type="PANTHER" id="PTHR43313:SF1">
    <property type="entry name" value="3BETA-HYDROXYSTEROID DEHYDROGENASE DHS-16"/>
    <property type="match status" value="1"/>
</dbReference>
<protein>
    <submittedName>
        <fullName evidence="5">Short chain dehydrogenase domain-containing protein</fullName>
    </submittedName>
</protein>
<evidence type="ECO:0000256" key="2">
    <source>
        <dbReference type="PROSITE-ProRule" id="PRU00325"/>
    </source>
</evidence>
<dbReference type="EMBL" id="JAKKPZ010000002">
    <property type="protein sequence ID" value="KAI1726099.1"/>
    <property type="molecule type" value="Genomic_DNA"/>
</dbReference>
<dbReference type="InterPro" id="IPR036291">
    <property type="entry name" value="NAD(P)-bd_dom_sf"/>
</dbReference>
<evidence type="ECO:0000313" key="6">
    <source>
        <dbReference type="Proteomes" id="UP001201812"/>
    </source>
</evidence>
<keyword evidence="2" id="KW-0863">Zinc-finger</keyword>
<dbReference type="GO" id="GO:0016491">
    <property type="term" value="F:oxidoreductase activity"/>
    <property type="evidence" value="ECO:0007669"/>
    <property type="project" value="UniProtKB-KW"/>
</dbReference>
<comment type="caution">
    <text evidence="5">The sequence shown here is derived from an EMBL/GenBank/DDBJ whole genome shotgun (WGS) entry which is preliminary data.</text>
</comment>
<dbReference type="PROSITE" id="PS50966">
    <property type="entry name" value="ZF_SWIM"/>
    <property type="match status" value="1"/>
</dbReference>
<dbReference type="Gene3D" id="3.40.50.720">
    <property type="entry name" value="NAD(P)-binding Rossmann-like Domain"/>
    <property type="match status" value="1"/>
</dbReference>
<gene>
    <name evidence="5" type="ORF">DdX_02794</name>
</gene>
<dbReference type="GO" id="GO:0008270">
    <property type="term" value="F:zinc ion binding"/>
    <property type="evidence" value="ECO:0007669"/>
    <property type="project" value="UniProtKB-KW"/>
</dbReference>
<keyword evidence="2" id="KW-0862">Zinc</keyword>
<comment type="similarity">
    <text evidence="3">Belongs to the short-chain dehydrogenases/reductases (SDR) family.</text>
</comment>
<name>A0AAD4NBW8_9BILA</name>
<dbReference type="PRINTS" id="PR00081">
    <property type="entry name" value="GDHRDH"/>
</dbReference>